<dbReference type="RefSeq" id="WP_168101241.1">
    <property type="nucleotide sequence ID" value="NZ_JAATEN010000005.1"/>
</dbReference>
<dbReference type="Pfam" id="PF19054">
    <property type="entry name" value="DUF5753"/>
    <property type="match status" value="1"/>
</dbReference>
<feature type="domain" description="DUF5753" evidence="1">
    <location>
        <begin position="25"/>
        <end position="93"/>
    </location>
</feature>
<gene>
    <name evidence="2" type="ORF">HCK00_08845</name>
</gene>
<protein>
    <recommendedName>
        <fullName evidence="1">DUF5753 domain-containing protein</fullName>
    </recommendedName>
</protein>
<evidence type="ECO:0000313" key="3">
    <source>
        <dbReference type="Proteomes" id="UP000695264"/>
    </source>
</evidence>
<evidence type="ECO:0000259" key="1">
    <source>
        <dbReference type="Pfam" id="PF19054"/>
    </source>
</evidence>
<name>A0ABX1BSC8_9ACTN</name>
<proteinExistence type="predicted"/>
<keyword evidence="3" id="KW-1185">Reference proteome</keyword>
<evidence type="ECO:0000313" key="2">
    <source>
        <dbReference type="EMBL" id="NJQ00645.1"/>
    </source>
</evidence>
<sequence length="99" mass="10593">MTESCRTTQVGVECITGRRGLPGAPFDAEDFAGSGYSTLYLSGSVPQLDTVQFDTAHGCNFIDAESKLRRYRALLESMTSSALDPGASQALINDIAEQL</sequence>
<organism evidence="2 3">
    <name type="scientific">Streptomyces zingiberis</name>
    <dbReference type="NCBI Taxonomy" id="2053010"/>
    <lineage>
        <taxon>Bacteria</taxon>
        <taxon>Bacillati</taxon>
        <taxon>Actinomycetota</taxon>
        <taxon>Actinomycetes</taxon>
        <taxon>Kitasatosporales</taxon>
        <taxon>Streptomycetaceae</taxon>
        <taxon>Streptomyces</taxon>
    </lineage>
</organism>
<accession>A0ABX1BSC8</accession>
<dbReference type="Proteomes" id="UP000695264">
    <property type="component" value="Unassembled WGS sequence"/>
</dbReference>
<reference evidence="2 3" key="1">
    <citation type="submission" date="2020-03" db="EMBL/GenBank/DDBJ databases">
        <title>WGS of actinomycetes isolated from Thailand.</title>
        <authorList>
            <person name="Thawai C."/>
        </authorList>
    </citation>
    <scope>NUCLEOTIDE SEQUENCE [LARGE SCALE GENOMIC DNA]</scope>
    <source>
        <strain evidence="2 3">PLAI 1-29</strain>
    </source>
</reference>
<dbReference type="InterPro" id="IPR043917">
    <property type="entry name" value="DUF5753"/>
</dbReference>
<dbReference type="EMBL" id="JAATEN010000005">
    <property type="protein sequence ID" value="NJQ00645.1"/>
    <property type="molecule type" value="Genomic_DNA"/>
</dbReference>
<comment type="caution">
    <text evidence="2">The sequence shown here is derived from an EMBL/GenBank/DDBJ whole genome shotgun (WGS) entry which is preliminary data.</text>
</comment>